<protein>
    <submittedName>
        <fullName evidence="1">Uncharacterized protein</fullName>
    </submittedName>
</protein>
<gene>
    <name evidence="1" type="ORF">T4D_15602</name>
</gene>
<proteinExistence type="predicted"/>
<dbReference type="AlphaFoldDB" id="A0A0V1DT32"/>
<dbReference type="Proteomes" id="UP000054995">
    <property type="component" value="Unassembled WGS sequence"/>
</dbReference>
<evidence type="ECO:0000313" key="2">
    <source>
        <dbReference type="Proteomes" id="UP000054995"/>
    </source>
</evidence>
<dbReference type="EMBL" id="JYDT01001412">
    <property type="protein sequence ID" value="KRY64734.1"/>
    <property type="molecule type" value="Genomic_DNA"/>
</dbReference>
<comment type="caution">
    <text evidence="1">The sequence shown here is derived from an EMBL/GenBank/DDBJ whole genome shotgun (WGS) entry which is preliminary data.</text>
</comment>
<name>A0A0V1DT32_TRIPS</name>
<reference evidence="1 2" key="1">
    <citation type="submission" date="2015-01" db="EMBL/GenBank/DDBJ databases">
        <title>Evolution of Trichinella species and genotypes.</title>
        <authorList>
            <person name="Korhonen P.K."/>
            <person name="Edoardo P."/>
            <person name="Giuseppe L.R."/>
            <person name="Gasser R.B."/>
        </authorList>
    </citation>
    <scope>NUCLEOTIDE SEQUENCE [LARGE SCALE GENOMIC DNA]</scope>
    <source>
        <strain evidence="1">ISS470</strain>
    </source>
</reference>
<sequence>MKSLWNFRNNAAFLKCHGDFRMKLNAESSRKLKNSSTSLY</sequence>
<keyword evidence="2" id="KW-1185">Reference proteome</keyword>
<evidence type="ECO:0000313" key="1">
    <source>
        <dbReference type="EMBL" id="KRY64734.1"/>
    </source>
</evidence>
<accession>A0A0V1DT32</accession>
<organism evidence="1 2">
    <name type="scientific">Trichinella pseudospiralis</name>
    <name type="common">Parasitic roundworm</name>
    <dbReference type="NCBI Taxonomy" id="6337"/>
    <lineage>
        <taxon>Eukaryota</taxon>
        <taxon>Metazoa</taxon>
        <taxon>Ecdysozoa</taxon>
        <taxon>Nematoda</taxon>
        <taxon>Enoplea</taxon>
        <taxon>Dorylaimia</taxon>
        <taxon>Trichinellida</taxon>
        <taxon>Trichinellidae</taxon>
        <taxon>Trichinella</taxon>
    </lineage>
</organism>